<dbReference type="AlphaFoldDB" id="A0A3M7QAE7"/>
<evidence type="ECO:0000313" key="2">
    <source>
        <dbReference type="Proteomes" id="UP000276133"/>
    </source>
</evidence>
<sequence>MNQRPSNDALILVFGPTNLFVMNSIYNNCLRNTNDFKIIENFKDDLENKLKNDQNGIRKTIFTSSFSDCKSVISKCEVIIYIHLSEEKFYTESILNRTSYEKYSNIVWPSFVQESKLLLENTEKCLGIKSFLILDFSRSHRETLELLRQTGSFFKSGYPVDKKFLLTSNYVYRELDKSLPRRNSNHIWTTFDKFRKKYWQQCFEKMSKCLENLNSTNRNIKNGAIDNLIDLLPFRYKKIAEERNVFKAIISRGDTQIPYKKILNEIEYFCHNFDNRVIGLADILNYITDNSKNRLLILKDPEYKRILVKMLSN</sequence>
<evidence type="ECO:0000313" key="1">
    <source>
        <dbReference type="EMBL" id="RNA08303.1"/>
    </source>
</evidence>
<feature type="non-terminal residue" evidence="1">
    <location>
        <position position="313"/>
    </location>
</feature>
<dbReference type="EMBL" id="REGN01006783">
    <property type="protein sequence ID" value="RNA08303.1"/>
    <property type="molecule type" value="Genomic_DNA"/>
</dbReference>
<comment type="caution">
    <text evidence="1">The sequence shown here is derived from an EMBL/GenBank/DDBJ whole genome shotgun (WGS) entry which is preliminary data.</text>
</comment>
<protein>
    <submittedName>
        <fullName evidence="1">Uncharacterized protein</fullName>
    </submittedName>
</protein>
<keyword evidence="2" id="KW-1185">Reference proteome</keyword>
<name>A0A3M7QAE7_BRAPC</name>
<organism evidence="1 2">
    <name type="scientific">Brachionus plicatilis</name>
    <name type="common">Marine rotifer</name>
    <name type="synonym">Brachionus muelleri</name>
    <dbReference type="NCBI Taxonomy" id="10195"/>
    <lineage>
        <taxon>Eukaryota</taxon>
        <taxon>Metazoa</taxon>
        <taxon>Spiralia</taxon>
        <taxon>Gnathifera</taxon>
        <taxon>Rotifera</taxon>
        <taxon>Eurotatoria</taxon>
        <taxon>Monogononta</taxon>
        <taxon>Pseudotrocha</taxon>
        <taxon>Ploima</taxon>
        <taxon>Brachionidae</taxon>
        <taxon>Brachionus</taxon>
    </lineage>
</organism>
<accession>A0A3M7QAE7</accession>
<reference evidence="1 2" key="1">
    <citation type="journal article" date="2018" name="Sci. Rep.">
        <title>Genomic signatures of local adaptation to the degree of environmental predictability in rotifers.</title>
        <authorList>
            <person name="Franch-Gras L."/>
            <person name="Hahn C."/>
            <person name="Garcia-Roger E.M."/>
            <person name="Carmona M.J."/>
            <person name="Serra M."/>
            <person name="Gomez A."/>
        </authorList>
    </citation>
    <scope>NUCLEOTIDE SEQUENCE [LARGE SCALE GENOMIC DNA]</scope>
    <source>
        <strain evidence="1">HYR1</strain>
    </source>
</reference>
<gene>
    <name evidence="1" type="ORF">BpHYR1_043618</name>
</gene>
<dbReference type="Proteomes" id="UP000276133">
    <property type="component" value="Unassembled WGS sequence"/>
</dbReference>
<proteinExistence type="predicted"/>